<accession>A0A8C7H539</accession>
<dbReference type="InterPro" id="IPR003961">
    <property type="entry name" value="FN3_dom"/>
</dbReference>
<proteinExistence type="inferred from homology"/>
<evidence type="ECO:0000256" key="11">
    <source>
        <dbReference type="ARBA" id="ARBA00068088"/>
    </source>
</evidence>
<evidence type="ECO:0000256" key="12">
    <source>
        <dbReference type="ARBA" id="ARBA00078172"/>
    </source>
</evidence>
<dbReference type="InterPro" id="IPR010457">
    <property type="entry name" value="IgC2-like_lig-bd"/>
</dbReference>
<dbReference type="GeneTree" id="ENSGT00940000156569"/>
<feature type="domain" description="Fibronectin type-III" evidence="16">
    <location>
        <begin position="116"/>
        <end position="211"/>
    </location>
</feature>
<evidence type="ECO:0000256" key="8">
    <source>
        <dbReference type="ARBA" id="ARBA00023170"/>
    </source>
</evidence>
<feature type="chain" id="PRO_5034352198" description="Cytokine receptor-like factor 1" evidence="14">
    <location>
        <begin position="17"/>
        <end position="462"/>
    </location>
</feature>
<dbReference type="InterPro" id="IPR036179">
    <property type="entry name" value="Ig-like_dom_sf"/>
</dbReference>
<comment type="subcellular location">
    <subcellularLocation>
        <location evidence="1">Secreted</location>
    </subcellularLocation>
</comment>
<dbReference type="AlphaFoldDB" id="A0A8C7H539"/>
<dbReference type="GeneID" id="109897864"/>
<dbReference type="Pfam" id="PF09067">
    <property type="entry name" value="EpoR_lig-bind"/>
    <property type="match status" value="1"/>
</dbReference>
<dbReference type="Ensembl" id="ENSOKIT00005055221.1">
    <property type="protein sequence ID" value="ENSOKIP00005052291.1"/>
    <property type="gene ID" value="ENSOKIG00005022067.1"/>
</dbReference>
<evidence type="ECO:0000256" key="2">
    <source>
        <dbReference type="ARBA" id="ARBA00010890"/>
    </source>
</evidence>
<evidence type="ECO:0000256" key="5">
    <source>
        <dbReference type="ARBA" id="ARBA00022729"/>
    </source>
</evidence>
<evidence type="ECO:0000256" key="1">
    <source>
        <dbReference type="ARBA" id="ARBA00004613"/>
    </source>
</evidence>
<dbReference type="FunFam" id="2.60.40.10:FF:000281">
    <property type="entry name" value="Cytokine receptor like factor 1"/>
    <property type="match status" value="1"/>
</dbReference>
<reference evidence="17" key="2">
    <citation type="submission" date="2025-09" db="UniProtKB">
        <authorList>
            <consortium name="Ensembl"/>
        </authorList>
    </citation>
    <scope>IDENTIFICATION</scope>
</reference>
<evidence type="ECO:0000256" key="4">
    <source>
        <dbReference type="ARBA" id="ARBA00022553"/>
    </source>
</evidence>
<keyword evidence="6" id="KW-0677">Repeat</keyword>
<keyword evidence="5 14" id="KW-0732">Signal</keyword>
<dbReference type="SMART" id="SM00060">
    <property type="entry name" value="FN3"/>
    <property type="match status" value="2"/>
</dbReference>
<dbReference type="Pfam" id="PF06328">
    <property type="entry name" value="Lep_receptor_Ig"/>
    <property type="match status" value="1"/>
</dbReference>
<dbReference type="Proteomes" id="UP000694557">
    <property type="component" value="Unassembled WGS sequence"/>
</dbReference>
<dbReference type="GO" id="GO:0004896">
    <property type="term" value="F:cytokine receptor activity"/>
    <property type="evidence" value="ECO:0007669"/>
    <property type="project" value="TreeGrafter"/>
</dbReference>
<evidence type="ECO:0000259" key="16">
    <source>
        <dbReference type="PROSITE" id="PS50853"/>
    </source>
</evidence>
<evidence type="ECO:0000256" key="6">
    <source>
        <dbReference type="ARBA" id="ARBA00022737"/>
    </source>
</evidence>
<dbReference type="InterPro" id="IPR050379">
    <property type="entry name" value="Type-I_Cytokine_Rcpt"/>
</dbReference>
<evidence type="ECO:0000256" key="9">
    <source>
        <dbReference type="ARBA" id="ARBA00023180"/>
    </source>
</evidence>
<feature type="region of interest" description="Disordered" evidence="13">
    <location>
        <begin position="316"/>
        <end position="336"/>
    </location>
</feature>
<dbReference type="FunFam" id="2.60.40.10:FF:000386">
    <property type="entry name" value="Cytokine receptor like factor 1"/>
    <property type="match status" value="1"/>
</dbReference>
<keyword evidence="7" id="KW-1015">Disulfide bond</keyword>
<keyword evidence="3" id="KW-0964">Secreted</keyword>
<dbReference type="SUPFAM" id="SSF48726">
    <property type="entry name" value="Immunoglobulin"/>
    <property type="match status" value="1"/>
</dbReference>
<evidence type="ECO:0000256" key="3">
    <source>
        <dbReference type="ARBA" id="ARBA00022525"/>
    </source>
</evidence>
<dbReference type="PROSITE" id="PS50835">
    <property type="entry name" value="IG_LIKE"/>
    <property type="match status" value="1"/>
</dbReference>
<keyword evidence="18" id="KW-1185">Reference proteome</keyword>
<dbReference type="InterPro" id="IPR013783">
    <property type="entry name" value="Ig-like_fold"/>
</dbReference>
<dbReference type="GO" id="GO:0009897">
    <property type="term" value="C:external side of plasma membrane"/>
    <property type="evidence" value="ECO:0007669"/>
    <property type="project" value="TreeGrafter"/>
</dbReference>
<evidence type="ECO:0000259" key="15">
    <source>
        <dbReference type="PROSITE" id="PS50835"/>
    </source>
</evidence>
<dbReference type="RefSeq" id="XP_031689117.1">
    <property type="nucleotide sequence ID" value="XM_031833257.1"/>
</dbReference>
<keyword evidence="4" id="KW-0597">Phosphoprotein</keyword>
<dbReference type="InterPro" id="IPR036116">
    <property type="entry name" value="FN3_sf"/>
</dbReference>
<feature type="region of interest" description="Disordered" evidence="13">
    <location>
        <begin position="398"/>
        <end position="426"/>
    </location>
</feature>
<comment type="similarity">
    <text evidence="2">Belongs to the type I cytokine receptor family. Type 3 subfamily.</text>
</comment>
<gene>
    <name evidence="17" type="primary">LOC109897864</name>
</gene>
<feature type="domain" description="Ig-like" evidence="15">
    <location>
        <begin position="12"/>
        <end position="95"/>
    </location>
</feature>
<organism evidence="17 18">
    <name type="scientific">Oncorhynchus kisutch</name>
    <name type="common">Coho salmon</name>
    <name type="synonym">Salmo kisutch</name>
    <dbReference type="NCBI Taxonomy" id="8019"/>
    <lineage>
        <taxon>Eukaryota</taxon>
        <taxon>Metazoa</taxon>
        <taxon>Chordata</taxon>
        <taxon>Craniata</taxon>
        <taxon>Vertebrata</taxon>
        <taxon>Euteleostomi</taxon>
        <taxon>Actinopterygii</taxon>
        <taxon>Neopterygii</taxon>
        <taxon>Teleostei</taxon>
        <taxon>Protacanthopterygii</taxon>
        <taxon>Salmoniformes</taxon>
        <taxon>Salmonidae</taxon>
        <taxon>Salmoninae</taxon>
        <taxon>Oncorhynchus</taxon>
    </lineage>
</organism>
<dbReference type="Pfam" id="PF00041">
    <property type="entry name" value="fn3"/>
    <property type="match status" value="1"/>
</dbReference>
<dbReference type="GO" id="GO:0019955">
    <property type="term" value="F:cytokine binding"/>
    <property type="evidence" value="ECO:0007669"/>
    <property type="project" value="TreeGrafter"/>
</dbReference>
<feature type="compositionally biased region" description="Polar residues" evidence="13">
    <location>
        <begin position="316"/>
        <end position="327"/>
    </location>
</feature>
<feature type="domain" description="Fibronectin type-III" evidence="16">
    <location>
        <begin position="216"/>
        <end position="320"/>
    </location>
</feature>
<evidence type="ECO:0000256" key="7">
    <source>
        <dbReference type="ARBA" id="ARBA00023157"/>
    </source>
</evidence>
<dbReference type="GO" id="GO:0043524">
    <property type="term" value="P:negative regulation of neuron apoptotic process"/>
    <property type="evidence" value="ECO:0007669"/>
    <property type="project" value="UniProtKB-ARBA"/>
</dbReference>
<keyword evidence="9" id="KW-0325">Glycoprotein</keyword>
<dbReference type="InterPro" id="IPR007110">
    <property type="entry name" value="Ig-like_dom"/>
</dbReference>
<evidence type="ECO:0000313" key="17">
    <source>
        <dbReference type="Ensembl" id="ENSOKIP00005052291.1"/>
    </source>
</evidence>
<dbReference type="CDD" id="cd00063">
    <property type="entry name" value="FN3"/>
    <property type="match status" value="2"/>
</dbReference>
<feature type="signal peptide" evidence="14">
    <location>
        <begin position="1"/>
        <end position="16"/>
    </location>
</feature>
<dbReference type="SUPFAM" id="SSF49265">
    <property type="entry name" value="Fibronectin type III"/>
    <property type="match status" value="2"/>
</dbReference>
<dbReference type="GO" id="GO:0043235">
    <property type="term" value="C:receptor complex"/>
    <property type="evidence" value="ECO:0007669"/>
    <property type="project" value="TreeGrafter"/>
</dbReference>
<name>A0A8C7H539_ONCKI</name>
<protein>
    <recommendedName>
        <fullName evidence="11">Cytokine receptor-like factor 1</fullName>
    </recommendedName>
    <alternativeName>
        <fullName evidence="12">Cytokine-like factor 1</fullName>
    </alternativeName>
</protein>
<reference evidence="17" key="1">
    <citation type="submission" date="2025-08" db="UniProtKB">
        <authorList>
            <consortium name="Ensembl"/>
        </authorList>
    </citation>
    <scope>IDENTIFICATION</scope>
</reference>
<evidence type="ECO:0000256" key="10">
    <source>
        <dbReference type="ARBA" id="ARBA00023319"/>
    </source>
</evidence>
<dbReference type="PROSITE" id="PS50853">
    <property type="entry name" value="FN3"/>
    <property type="match status" value="2"/>
</dbReference>
<keyword evidence="8" id="KW-0675">Receptor</keyword>
<dbReference type="Gene3D" id="2.60.40.10">
    <property type="entry name" value="Immunoglobulins"/>
    <property type="match status" value="3"/>
</dbReference>
<evidence type="ECO:0000256" key="13">
    <source>
        <dbReference type="SAM" id="MobiDB-lite"/>
    </source>
</evidence>
<dbReference type="GO" id="GO:0097058">
    <property type="term" value="C:CRLF-CLCF1 complex"/>
    <property type="evidence" value="ECO:0007669"/>
    <property type="project" value="UniProtKB-ARBA"/>
</dbReference>
<sequence length="462" mass="51905">MLSLLCLMLFVPRVFSSSTLAGIFPQDPALRMGSSLTATCTVSPERGLHANTMYWTMNGKRLPSSTYDLLSPNCLSVTLHHLNGSQQQSGDNLVCHSGDGHVLAGSCLYVGMPPEKPVNLTCWSRNTKDLSCKWTPGGRGETFIKTKYTLKYKLRWYGRERECEDYSTGQRYTCYIPRDLALFTPYEIWVEASNQLGTATSDVITLDILDVVTTDPPDNVHVSRVGELEDQLTVHWGSPPALKDFLFQAKYQIRYRLEDSTEWKVVDDVGNQTSCRLAGLRAGTVYFVQVRCNPVGIYGSRKAGIWSDWSHPSAASTPHSERLQSGSCEPKPGEQNSTLRRELKQFFGWVRKHAYGCSGMSIKLYDQWRVWLQKSHKTRNQVGCRLLGMATPNIPSYKPLRINETTGTSNEREENPTLDSDTLSPTLKRAPSRIGLLIKSPPYHLEVSFDSLIIQYGCLNLT</sequence>
<dbReference type="InterPro" id="IPR015152">
    <property type="entry name" value="Growth/epo_recpt_lig-bind"/>
</dbReference>
<dbReference type="PANTHER" id="PTHR23036">
    <property type="entry name" value="CYTOKINE RECEPTOR"/>
    <property type="match status" value="1"/>
</dbReference>
<evidence type="ECO:0000256" key="14">
    <source>
        <dbReference type="SAM" id="SignalP"/>
    </source>
</evidence>
<keyword evidence="10" id="KW-0393">Immunoglobulin domain</keyword>
<evidence type="ECO:0000313" key="18">
    <source>
        <dbReference type="Proteomes" id="UP000694557"/>
    </source>
</evidence>
<dbReference type="FunFam" id="2.60.40.10:FF:000690">
    <property type="entry name" value="Cytokine receptor like factor 1"/>
    <property type="match status" value="1"/>
</dbReference>
<dbReference type="PANTHER" id="PTHR23036:SF16">
    <property type="entry name" value="CYTOKINE RECEPTOR-LIKE FACTOR 1"/>
    <property type="match status" value="1"/>
</dbReference>